<dbReference type="InterPro" id="IPR025418">
    <property type="entry name" value="YrhC-like"/>
</dbReference>
<dbReference type="Proteomes" id="UP001589854">
    <property type="component" value="Unassembled WGS sequence"/>
</dbReference>
<proteinExistence type="predicted"/>
<name>A0ABV6G9E5_9BACI</name>
<protein>
    <submittedName>
        <fullName evidence="2">YrhC family protein</fullName>
    </submittedName>
</protein>
<sequence>MDEKKLRPLMIDFKRYAHALLAVSVFLYIGVLIPEQGQDSSIKDLVLMVTTLVFLIGSFTCFKISLKYKKQLDKL</sequence>
<reference evidence="2 3" key="1">
    <citation type="submission" date="2024-09" db="EMBL/GenBank/DDBJ databases">
        <authorList>
            <person name="Sun Q."/>
            <person name="Mori K."/>
        </authorList>
    </citation>
    <scope>NUCLEOTIDE SEQUENCE [LARGE SCALE GENOMIC DNA]</scope>
    <source>
        <strain evidence="2 3">CCM 7228</strain>
    </source>
</reference>
<feature type="transmembrane region" description="Helical" evidence="1">
    <location>
        <begin position="16"/>
        <end position="33"/>
    </location>
</feature>
<gene>
    <name evidence="2" type="ORF">ACFFIX_01260</name>
</gene>
<dbReference type="RefSeq" id="WP_378929696.1">
    <property type="nucleotide sequence ID" value="NZ_JBHLVO010000001.1"/>
</dbReference>
<organism evidence="2 3">
    <name type="scientific">Metabacillus herbersteinensis</name>
    <dbReference type="NCBI Taxonomy" id="283816"/>
    <lineage>
        <taxon>Bacteria</taxon>
        <taxon>Bacillati</taxon>
        <taxon>Bacillota</taxon>
        <taxon>Bacilli</taxon>
        <taxon>Bacillales</taxon>
        <taxon>Bacillaceae</taxon>
        <taxon>Metabacillus</taxon>
    </lineage>
</organism>
<comment type="caution">
    <text evidence="2">The sequence shown here is derived from an EMBL/GenBank/DDBJ whole genome shotgun (WGS) entry which is preliminary data.</text>
</comment>
<keyword evidence="1" id="KW-0472">Membrane</keyword>
<dbReference type="EMBL" id="JBHLVO010000001">
    <property type="protein sequence ID" value="MFC0270088.1"/>
    <property type="molecule type" value="Genomic_DNA"/>
</dbReference>
<keyword evidence="3" id="KW-1185">Reference proteome</keyword>
<keyword evidence="1" id="KW-1133">Transmembrane helix</keyword>
<evidence type="ECO:0000313" key="2">
    <source>
        <dbReference type="EMBL" id="MFC0270088.1"/>
    </source>
</evidence>
<keyword evidence="1" id="KW-0812">Transmembrane</keyword>
<accession>A0ABV6G9E5</accession>
<dbReference type="Pfam" id="PF14143">
    <property type="entry name" value="YrhC"/>
    <property type="match status" value="1"/>
</dbReference>
<evidence type="ECO:0000313" key="3">
    <source>
        <dbReference type="Proteomes" id="UP001589854"/>
    </source>
</evidence>
<evidence type="ECO:0000256" key="1">
    <source>
        <dbReference type="SAM" id="Phobius"/>
    </source>
</evidence>
<feature type="transmembrane region" description="Helical" evidence="1">
    <location>
        <begin position="45"/>
        <end position="66"/>
    </location>
</feature>